<accession>A0A081A253</accession>
<evidence type="ECO:0000313" key="2">
    <source>
        <dbReference type="Proteomes" id="UP000028582"/>
    </source>
</evidence>
<name>A0A081A253_PHYNI</name>
<protein>
    <submittedName>
        <fullName evidence="1">Uncharacterized protein</fullName>
    </submittedName>
</protein>
<organism evidence="1 2">
    <name type="scientific">Phytophthora nicotianae P1976</name>
    <dbReference type="NCBI Taxonomy" id="1317066"/>
    <lineage>
        <taxon>Eukaryota</taxon>
        <taxon>Sar</taxon>
        <taxon>Stramenopiles</taxon>
        <taxon>Oomycota</taxon>
        <taxon>Peronosporomycetes</taxon>
        <taxon>Peronosporales</taxon>
        <taxon>Peronosporaceae</taxon>
        <taxon>Phytophthora</taxon>
    </lineage>
</organism>
<sequence length="30" mass="3365">MNNTNNRLESKGTLKSDICLNGIVWRVGCK</sequence>
<dbReference type="EMBL" id="ANJA01002003">
    <property type="protein sequence ID" value="ETO72964.1"/>
    <property type="molecule type" value="Genomic_DNA"/>
</dbReference>
<proteinExistence type="predicted"/>
<evidence type="ECO:0000313" key="1">
    <source>
        <dbReference type="EMBL" id="ETO72964.1"/>
    </source>
</evidence>
<gene>
    <name evidence="1" type="ORF">F444_11053</name>
</gene>
<comment type="caution">
    <text evidence="1">The sequence shown here is derived from an EMBL/GenBank/DDBJ whole genome shotgun (WGS) entry which is preliminary data.</text>
</comment>
<dbReference type="AlphaFoldDB" id="A0A081A253"/>
<dbReference type="Proteomes" id="UP000028582">
    <property type="component" value="Unassembled WGS sequence"/>
</dbReference>
<reference evidence="1 2" key="1">
    <citation type="submission" date="2013-11" db="EMBL/GenBank/DDBJ databases">
        <title>The Genome Sequence of Phytophthora parasitica P1976.</title>
        <authorList>
            <consortium name="The Broad Institute Genomics Platform"/>
            <person name="Russ C."/>
            <person name="Tyler B."/>
            <person name="Panabieres F."/>
            <person name="Shan W."/>
            <person name="Tripathy S."/>
            <person name="Grunwald N."/>
            <person name="Machado M."/>
            <person name="Johnson C.S."/>
            <person name="Walker B."/>
            <person name="Young S."/>
            <person name="Zeng Q."/>
            <person name="Gargeya S."/>
            <person name="Fitzgerald M."/>
            <person name="Haas B."/>
            <person name="Abouelleil A."/>
            <person name="Allen A.W."/>
            <person name="Alvarado L."/>
            <person name="Arachchi H.M."/>
            <person name="Berlin A.M."/>
            <person name="Chapman S.B."/>
            <person name="Gainer-Dewar J."/>
            <person name="Goldberg J."/>
            <person name="Griggs A."/>
            <person name="Gujja S."/>
            <person name="Hansen M."/>
            <person name="Howarth C."/>
            <person name="Imamovic A."/>
            <person name="Ireland A."/>
            <person name="Larimer J."/>
            <person name="McCowan C."/>
            <person name="Murphy C."/>
            <person name="Pearson M."/>
            <person name="Poon T.W."/>
            <person name="Priest M."/>
            <person name="Roberts A."/>
            <person name="Saif S."/>
            <person name="Shea T."/>
            <person name="Sisk P."/>
            <person name="Sykes S."/>
            <person name="Wortman J."/>
            <person name="Nusbaum C."/>
            <person name="Birren B."/>
        </authorList>
    </citation>
    <scope>NUCLEOTIDE SEQUENCE [LARGE SCALE GENOMIC DNA]</scope>
    <source>
        <strain evidence="1 2">P1976</strain>
    </source>
</reference>